<proteinExistence type="predicted"/>
<feature type="domain" description="Histidine kinase/HSP90-like ATPase" evidence="5">
    <location>
        <begin position="169"/>
        <end position="216"/>
    </location>
</feature>
<dbReference type="Pfam" id="PF02518">
    <property type="entry name" value="HATPase_c"/>
    <property type="match status" value="1"/>
</dbReference>
<name>A0A2W2A9B0_9BACT</name>
<dbReference type="SUPFAM" id="SSF55874">
    <property type="entry name" value="ATPase domain of HSP90 chaperone/DNA topoisomerase II/histidine kinase"/>
    <property type="match status" value="1"/>
</dbReference>
<keyword evidence="4" id="KW-0472">Membrane</keyword>
<dbReference type="GO" id="GO:0000160">
    <property type="term" value="P:phosphorelay signal transduction system"/>
    <property type="evidence" value="ECO:0007669"/>
    <property type="project" value="UniProtKB-KW"/>
</dbReference>
<evidence type="ECO:0000313" key="6">
    <source>
        <dbReference type="EMBL" id="PZF71935.1"/>
    </source>
</evidence>
<protein>
    <recommendedName>
        <fullName evidence="5">Histidine kinase/HSP90-like ATPase domain-containing protein</fullName>
    </recommendedName>
</protein>
<evidence type="ECO:0000313" key="7">
    <source>
        <dbReference type="Proteomes" id="UP000248745"/>
    </source>
</evidence>
<feature type="transmembrane region" description="Helical" evidence="4">
    <location>
        <begin position="6"/>
        <end position="31"/>
    </location>
</feature>
<dbReference type="PANTHER" id="PTHR24421">
    <property type="entry name" value="NITRATE/NITRITE SENSOR PROTEIN NARX-RELATED"/>
    <property type="match status" value="1"/>
</dbReference>
<keyword evidence="2" id="KW-0418">Kinase</keyword>
<sequence length="255" mass="29043">MNNNDIIYTVVFAALAILLLIAGVIITIFIAHRQKTKQEIEMAQMQLSYEKEIRTVEQEVQEQVLANFSSELHDNIGQLLTLLRLQIEQEKLDNPNDTKFAGMDDTLEMTINQVRMMSRSLNSDFIMQAGLVKALDIEINRLKQINSIQIHWDSDHSEPHLSKDQRLMAFRIFQEMLNNTLKHAKAKNIYITMKGDKQQFMLSVKDDGIGFDLNSVMNNGANGLKNIVKRAGLAQLNCDILTQKGGGCQYVIKNF</sequence>
<dbReference type="RefSeq" id="WP_110999877.1">
    <property type="nucleotide sequence ID" value="NZ_QKTW01000021.1"/>
</dbReference>
<dbReference type="Proteomes" id="UP000248745">
    <property type="component" value="Unassembled WGS sequence"/>
</dbReference>
<evidence type="ECO:0000259" key="5">
    <source>
        <dbReference type="Pfam" id="PF02518"/>
    </source>
</evidence>
<keyword evidence="3" id="KW-0902">Two-component regulatory system</keyword>
<dbReference type="Gene3D" id="3.30.565.10">
    <property type="entry name" value="Histidine kinase-like ATPase, C-terminal domain"/>
    <property type="match status" value="1"/>
</dbReference>
<evidence type="ECO:0000256" key="1">
    <source>
        <dbReference type="ARBA" id="ARBA00022679"/>
    </source>
</evidence>
<keyword evidence="4" id="KW-0812">Transmembrane</keyword>
<keyword evidence="7" id="KW-1185">Reference proteome</keyword>
<dbReference type="CDD" id="cd16917">
    <property type="entry name" value="HATPase_UhpB-NarQ-NarX-like"/>
    <property type="match status" value="1"/>
</dbReference>
<dbReference type="InterPro" id="IPR003594">
    <property type="entry name" value="HATPase_dom"/>
</dbReference>
<organism evidence="6 7">
    <name type="scientific">Taibaiella soli</name>
    <dbReference type="NCBI Taxonomy" id="1649169"/>
    <lineage>
        <taxon>Bacteria</taxon>
        <taxon>Pseudomonadati</taxon>
        <taxon>Bacteroidota</taxon>
        <taxon>Chitinophagia</taxon>
        <taxon>Chitinophagales</taxon>
        <taxon>Chitinophagaceae</taxon>
        <taxon>Taibaiella</taxon>
    </lineage>
</organism>
<keyword evidence="4" id="KW-1133">Transmembrane helix</keyword>
<accession>A0A2W2A9B0</accession>
<evidence type="ECO:0000256" key="4">
    <source>
        <dbReference type="SAM" id="Phobius"/>
    </source>
</evidence>
<dbReference type="EMBL" id="QKTW01000021">
    <property type="protein sequence ID" value="PZF71935.1"/>
    <property type="molecule type" value="Genomic_DNA"/>
</dbReference>
<evidence type="ECO:0000256" key="3">
    <source>
        <dbReference type="ARBA" id="ARBA00023012"/>
    </source>
</evidence>
<dbReference type="GO" id="GO:0016301">
    <property type="term" value="F:kinase activity"/>
    <property type="evidence" value="ECO:0007669"/>
    <property type="project" value="UniProtKB-KW"/>
</dbReference>
<gene>
    <name evidence="6" type="ORF">DN068_15615</name>
</gene>
<dbReference type="InterPro" id="IPR036890">
    <property type="entry name" value="HATPase_C_sf"/>
</dbReference>
<evidence type="ECO:0000256" key="2">
    <source>
        <dbReference type="ARBA" id="ARBA00022777"/>
    </source>
</evidence>
<comment type="caution">
    <text evidence="6">The sequence shown here is derived from an EMBL/GenBank/DDBJ whole genome shotgun (WGS) entry which is preliminary data.</text>
</comment>
<dbReference type="OrthoDB" id="9760839at2"/>
<dbReference type="InterPro" id="IPR050482">
    <property type="entry name" value="Sensor_HK_TwoCompSys"/>
</dbReference>
<keyword evidence="1" id="KW-0808">Transferase</keyword>
<reference evidence="6 7" key="1">
    <citation type="submission" date="2018-06" db="EMBL/GenBank/DDBJ databases">
        <title>Mucibacter soli gen. nov., sp. nov., a new member of the family Chitinophagaceae producing mucin.</title>
        <authorList>
            <person name="Kim M.-K."/>
            <person name="Park S."/>
            <person name="Kim T.-S."/>
            <person name="Joung Y."/>
            <person name="Han J.-H."/>
            <person name="Kim S.B."/>
        </authorList>
    </citation>
    <scope>NUCLEOTIDE SEQUENCE [LARGE SCALE GENOMIC DNA]</scope>
    <source>
        <strain evidence="6 7">R1-15</strain>
    </source>
</reference>
<dbReference type="AlphaFoldDB" id="A0A2W2A9B0"/>